<feature type="non-terminal residue" evidence="8">
    <location>
        <position position="1"/>
    </location>
</feature>
<protein>
    <submittedName>
        <fullName evidence="8">ATPase</fullName>
    </submittedName>
</protein>
<feature type="transmembrane region" description="Helical" evidence="6">
    <location>
        <begin position="136"/>
        <end position="155"/>
    </location>
</feature>
<comment type="caution">
    <text evidence="8">The sequence shown here is derived from an EMBL/GenBank/DDBJ whole genome shotgun (WGS) entry which is preliminary data.</text>
</comment>
<feature type="domain" description="ABC-2 type transporter transmembrane" evidence="7">
    <location>
        <begin position="112"/>
        <end position="168"/>
    </location>
</feature>
<dbReference type="GO" id="GO:0016020">
    <property type="term" value="C:membrane"/>
    <property type="evidence" value="ECO:0007669"/>
    <property type="project" value="UniProtKB-SubCell"/>
</dbReference>
<evidence type="ECO:0000256" key="5">
    <source>
        <dbReference type="ARBA" id="ARBA00023136"/>
    </source>
</evidence>
<dbReference type="AlphaFoldDB" id="A0A8H5XH40"/>
<evidence type="ECO:0000256" key="6">
    <source>
        <dbReference type="SAM" id="Phobius"/>
    </source>
</evidence>
<accession>A0A8H5XH40</accession>
<gene>
    <name evidence="8" type="ORF">FMUND_15898</name>
</gene>
<evidence type="ECO:0000256" key="4">
    <source>
        <dbReference type="ARBA" id="ARBA00022989"/>
    </source>
</evidence>
<evidence type="ECO:0000256" key="1">
    <source>
        <dbReference type="ARBA" id="ARBA00004141"/>
    </source>
</evidence>
<sequence length="170" mass="19510">RFDRLLFLAKGGRTIYFGDIGENSETLTNYFVKNGSDPCPKGDNPAEWMLEVIGAAPGSHTEIDWHQTWRQSPEYQEVQTELQRLKAEGSAHNEPHDNNSESYREFAAPFFEQLRIASLRVFQQYWRTPSYIYSKAILCIQVGLFIGLVFLNAPLSIQGLQNQMFAIFQV</sequence>
<keyword evidence="9" id="KW-1185">Reference proteome</keyword>
<evidence type="ECO:0000313" key="9">
    <source>
        <dbReference type="Proteomes" id="UP000544331"/>
    </source>
</evidence>
<dbReference type="GO" id="GO:0140359">
    <property type="term" value="F:ABC-type transporter activity"/>
    <property type="evidence" value="ECO:0007669"/>
    <property type="project" value="InterPro"/>
</dbReference>
<proteinExistence type="predicted"/>
<evidence type="ECO:0000256" key="3">
    <source>
        <dbReference type="ARBA" id="ARBA00022692"/>
    </source>
</evidence>
<evidence type="ECO:0000259" key="7">
    <source>
        <dbReference type="Pfam" id="PF01061"/>
    </source>
</evidence>
<comment type="subcellular location">
    <subcellularLocation>
        <location evidence="1">Membrane</location>
        <topology evidence="1">Multi-pass membrane protein</topology>
    </subcellularLocation>
</comment>
<dbReference type="InterPro" id="IPR013525">
    <property type="entry name" value="ABC2_TM"/>
</dbReference>
<dbReference type="OrthoDB" id="5099253at2759"/>
<keyword evidence="2" id="KW-0813">Transport</keyword>
<reference evidence="8 9" key="1">
    <citation type="submission" date="2020-05" db="EMBL/GenBank/DDBJ databases">
        <title>Identification and distribution of gene clusters putatively required for synthesis of sphingolipid metabolism inhibitors in phylogenetically diverse species of the filamentous fungus Fusarium.</title>
        <authorList>
            <person name="Kim H.-S."/>
            <person name="Busman M."/>
            <person name="Brown D.W."/>
            <person name="Divon H."/>
            <person name="Uhlig S."/>
            <person name="Proctor R.H."/>
        </authorList>
    </citation>
    <scope>NUCLEOTIDE SEQUENCE [LARGE SCALE GENOMIC DNA]</scope>
    <source>
        <strain evidence="8 9">NRRL 66235</strain>
    </source>
</reference>
<name>A0A8H5XH40_9HYPO</name>
<dbReference type="PANTHER" id="PTHR19241">
    <property type="entry name" value="ATP-BINDING CASSETTE TRANSPORTER"/>
    <property type="match status" value="1"/>
</dbReference>
<dbReference type="Proteomes" id="UP000544331">
    <property type="component" value="Unassembled WGS sequence"/>
</dbReference>
<keyword evidence="4 6" id="KW-1133">Transmembrane helix</keyword>
<keyword evidence="3 6" id="KW-0812">Transmembrane</keyword>
<evidence type="ECO:0000313" key="8">
    <source>
        <dbReference type="EMBL" id="KAF5693475.1"/>
    </source>
</evidence>
<organism evidence="8 9">
    <name type="scientific">Fusarium mundagurra</name>
    <dbReference type="NCBI Taxonomy" id="1567541"/>
    <lineage>
        <taxon>Eukaryota</taxon>
        <taxon>Fungi</taxon>
        <taxon>Dikarya</taxon>
        <taxon>Ascomycota</taxon>
        <taxon>Pezizomycotina</taxon>
        <taxon>Sordariomycetes</taxon>
        <taxon>Hypocreomycetidae</taxon>
        <taxon>Hypocreales</taxon>
        <taxon>Nectriaceae</taxon>
        <taxon>Fusarium</taxon>
        <taxon>Fusarium fujikuroi species complex</taxon>
    </lineage>
</organism>
<dbReference type="Pfam" id="PF01061">
    <property type="entry name" value="ABC2_membrane"/>
    <property type="match status" value="1"/>
</dbReference>
<keyword evidence="5 6" id="KW-0472">Membrane</keyword>
<evidence type="ECO:0000256" key="2">
    <source>
        <dbReference type="ARBA" id="ARBA00022448"/>
    </source>
</evidence>
<feature type="non-terminal residue" evidence="8">
    <location>
        <position position="170"/>
    </location>
</feature>
<dbReference type="EMBL" id="JAAOAN010001525">
    <property type="protein sequence ID" value="KAF5693475.1"/>
    <property type="molecule type" value="Genomic_DNA"/>
</dbReference>